<dbReference type="OrthoDB" id="7666390at2"/>
<organism evidence="2 3">
    <name type="scientific">Pseudoprimorskyibacter insulae</name>
    <dbReference type="NCBI Taxonomy" id="1695997"/>
    <lineage>
        <taxon>Bacteria</taxon>
        <taxon>Pseudomonadati</taxon>
        <taxon>Pseudomonadota</taxon>
        <taxon>Alphaproteobacteria</taxon>
        <taxon>Rhodobacterales</taxon>
        <taxon>Paracoccaceae</taxon>
        <taxon>Pseudoprimorskyibacter</taxon>
    </lineage>
</organism>
<dbReference type="PROSITE" id="PS51257">
    <property type="entry name" value="PROKAR_LIPOPROTEIN"/>
    <property type="match status" value="1"/>
</dbReference>
<keyword evidence="1" id="KW-0732">Signal</keyword>
<sequence>MKRFFVALAALSILGACGAKSVWAPDDVVARAVYRHDGPPALTLYTMVNNRSGSGAHSSLMINASQRVVFDPAGTIRVNVMPERNDVLFGITPPVADFYERAHARSTYHVVIQRIEVPAAVAEQALQLALQNGPVASAQCTLSTSALLARLPGFESIKTVWFPNKLSEQFGQLPGVSTRVLRENDDDDKTKAVAAFQAELAAKVAQAQTQ</sequence>
<evidence type="ECO:0008006" key="4">
    <source>
        <dbReference type="Google" id="ProtNLM"/>
    </source>
</evidence>
<proteinExistence type="predicted"/>
<dbReference type="AlphaFoldDB" id="A0A2R8ANE1"/>
<dbReference type="Proteomes" id="UP000244904">
    <property type="component" value="Unassembled WGS sequence"/>
</dbReference>
<dbReference type="EMBL" id="OMOJ01000001">
    <property type="protein sequence ID" value="SPF77572.1"/>
    <property type="molecule type" value="Genomic_DNA"/>
</dbReference>
<feature type="chain" id="PRO_5015315120" description="Lipoprotein" evidence="1">
    <location>
        <begin position="25"/>
        <end position="210"/>
    </location>
</feature>
<feature type="signal peptide" evidence="1">
    <location>
        <begin position="1"/>
        <end position="24"/>
    </location>
</feature>
<reference evidence="3" key="1">
    <citation type="submission" date="2018-03" db="EMBL/GenBank/DDBJ databases">
        <authorList>
            <person name="Rodrigo-Torres L."/>
            <person name="Arahal R. D."/>
            <person name="Lucena T."/>
        </authorList>
    </citation>
    <scope>NUCLEOTIDE SEQUENCE [LARGE SCALE GENOMIC DNA]</scope>
    <source>
        <strain evidence="3">CECT 8871</strain>
    </source>
</reference>
<name>A0A2R8ANE1_9RHOB</name>
<accession>A0A2R8ANE1</accession>
<evidence type="ECO:0000256" key="1">
    <source>
        <dbReference type="SAM" id="SignalP"/>
    </source>
</evidence>
<gene>
    <name evidence="2" type="ORF">PRI8871_00155</name>
</gene>
<keyword evidence="3" id="KW-1185">Reference proteome</keyword>
<evidence type="ECO:0000313" key="3">
    <source>
        <dbReference type="Proteomes" id="UP000244904"/>
    </source>
</evidence>
<dbReference type="RefSeq" id="WP_108884281.1">
    <property type="nucleotide sequence ID" value="NZ_OMOJ01000001.1"/>
</dbReference>
<evidence type="ECO:0000313" key="2">
    <source>
        <dbReference type="EMBL" id="SPF77572.1"/>
    </source>
</evidence>
<protein>
    <recommendedName>
        <fullName evidence="4">Lipoprotein</fullName>
    </recommendedName>
</protein>